<comment type="caution">
    <text evidence="9">The sequence shown here is derived from an EMBL/GenBank/DDBJ whole genome shotgun (WGS) entry which is preliminary data.</text>
</comment>
<dbReference type="PANTHER" id="PTHR48022">
    <property type="entry name" value="PLASTIDIC GLUCOSE TRANSPORTER 4"/>
    <property type="match status" value="1"/>
</dbReference>
<dbReference type="RefSeq" id="XP_007750557.1">
    <property type="nucleotide sequence ID" value="XM_007752367.1"/>
</dbReference>
<dbReference type="GO" id="GO:0016020">
    <property type="term" value="C:membrane"/>
    <property type="evidence" value="ECO:0007669"/>
    <property type="project" value="UniProtKB-SubCell"/>
</dbReference>
<dbReference type="HOGENOM" id="CLU_105544_1_0_1"/>
<dbReference type="PROSITE" id="PS00217">
    <property type="entry name" value="SUGAR_TRANSPORT_2"/>
    <property type="match status" value="1"/>
</dbReference>
<comment type="similarity">
    <text evidence="2">Belongs to the major facilitator superfamily. Sugar transporter (TC 2.A.1.1) family.</text>
</comment>
<evidence type="ECO:0000256" key="1">
    <source>
        <dbReference type="ARBA" id="ARBA00004141"/>
    </source>
</evidence>
<dbReference type="InterPro" id="IPR005829">
    <property type="entry name" value="Sugar_transporter_CS"/>
</dbReference>
<dbReference type="AlphaFoldDB" id="W9WAC4"/>
<gene>
    <name evidence="9" type="ORF">A1O5_11797</name>
</gene>
<feature type="transmembrane region" description="Helical" evidence="7">
    <location>
        <begin position="138"/>
        <end position="160"/>
    </location>
</feature>
<accession>W9WAC4</accession>
<keyword evidence="4 7" id="KW-0812">Transmembrane</keyword>
<dbReference type="InterPro" id="IPR005828">
    <property type="entry name" value="MFS_sugar_transport-like"/>
</dbReference>
<evidence type="ECO:0000313" key="9">
    <source>
        <dbReference type="EMBL" id="EXJ61481.1"/>
    </source>
</evidence>
<evidence type="ECO:0000259" key="8">
    <source>
        <dbReference type="PROSITE" id="PS50850"/>
    </source>
</evidence>
<dbReference type="InterPro" id="IPR003663">
    <property type="entry name" value="Sugar/inositol_transpt"/>
</dbReference>
<organism evidence="9 10">
    <name type="scientific">Cladophialophora psammophila CBS 110553</name>
    <dbReference type="NCBI Taxonomy" id="1182543"/>
    <lineage>
        <taxon>Eukaryota</taxon>
        <taxon>Fungi</taxon>
        <taxon>Dikarya</taxon>
        <taxon>Ascomycota</taxon>
        <taxon>Pezizomycotina</taxon>
        <taxon>Eurotiomycetes</taxon>
        <taxon>Chaetothyriomycetidae</taxon>
        <taxon>Chaetothyriales</taxon>
        <taxon>Herpotrichiellaceae</taxon>
        <taxon>Cladophialophora</taxon>
    </lineage>
</organism>
<feature type="transmembrane region" description="Helical" evidence="7">
    <location>
        <begin position="108"/>
        <end position="126"/>
    </location>
</feature>
<dbReference type="SUPFAM" id="SSF103473">
    <property type="entry name" value="MFS general substrate transporter"/>
    <property type="match status" value="1"/>
</dbReference>
<keyword evidence="5 7" id="KW-1133">Transmembrane helix</keyword>
<feature type="transmembrane region" description="Helical" evidence="7">
    <location>
        <begin position="50"/>
        <end position="73"/>
    </location>
</feature>
<dbReference type="GeneID" id="19196484"/>
<dbReference type="InterPro" id="IPR050360">
    <property type="entry name" value="MFS_Sugar_Transporters"/>
</dbReference>
<keyword evidence="3" id="KW-0813">Transport</keyword>
<dbReference type="InterPro" id="IPR036259">
    <property type="entry name" value="MFS_trans_sf"/>
</dbReference>
<feature type="transmembrane region" description="Helical" evidence="7">
    <location>
        <begin position="79"/>
        <end position="96"/>
    </location>
</feature>
<comment type="subcellular location">
    <subcellularLocation>
        <location evidence="1">Membrane</location>
        <topology evidence="1">Multi-pass membrane protein</topology>
    </subcellularLocation>
</comment>
<dbReference type="PRINTS" id="PR00171">
    <property type="entry name" value="SUGRTRNSPORT"/>
</dbReference>
<dbReference type="OrthoDB" id="6612291at2759"/>
<dbReference type="GO" id="GO:0005351">
    <property type="term" value="F:carbohydrate:proton symporter activity"/>
    <property type="evidence" value="ECO:0007669"/>
    <property type="project" value="TreeGrafter"/>
</dbReference>
<dbReference type="Proteomes" id="UP000019471">
    <property type="component" value="Unassembled WGS sequence"/>
</dbReference>
<keyword evidence="10" id="KW-1185">Reference proteome</keyword>
<evidence type="ECO:0000256" key="2">
    <source>
        <dbReference type="ARBA" id="ARBA00010992"/>
    </source>
</evidence>
<dbReference type="PROSITE" id="PS50850">
    <property type="entry name" value="MFS"/>
    <property type="match status" value="1"/>
</dbReference>
<dbReference type="eggNOG" id="KOG0254">
    <property type="taxonomic scope" value="Eukaryota"/>
</dbReference>
<evidence type="ECO:0000256" key="3">
    <source>
        <dbReference type="ARBA" id="ARBA00022448"/>
    </source>
</evidence>
<proteinExistence type="inferred from homology"/>
<feature type="transmembrane region" description="Helical" evidence="7">
    <location>
        <begin position="6"/>
        <end position="29"/>
    </location>
</feature>
<evidence type="ECO:0000256" key="4">
    <source>
        <dbReference type="ARBA" id="ARBA00022692"/>
    </source>
</evidence>
<dbReference type="InterPro" id="IPR020846">
    <property type="entry name" value="MFS_dom"/>
</dbReference>
<evidence type="ECO:0000256" key="5">
    <source>
        <dbReference type="ARBA" id="ARBA00022989"/>
    </source>
</evidence>
<evidence type="ECO:0000256" key="6">
    <source>
        <dbReference type="ARBA" id="ARBA00023136"/>
    </source>
</evidence>
<sequence length="170" mass="18840">MGILISMGGFIFGYDTGQISGFLAMPDFLRRFGLRHSDGTFYFSNVRSGLIVAMLSIGTLIGALVAAPIAYFIGRRLSVTFWCVVFCISNIVMISSDYHWYQIMMGRWVAGLGVGALSLLVPMYMAETSPRHIRGALISTYQLFITFSIFLAACINFGTYEHQRGNSGSW</sequence>
<feature type="domain" description="Major facilitator superfamily (MFS) profile" evidence="8">
    <location>
        <begin position="1"/>
        <end position="170"/>
    </location>
</feature>
<dbReference type="Gene3D" id="1.20.1250.20">
    <property type="entry name" value="MFS general substrate transporter like domains"/>
    <property type="match status" value="1"/>
</dbReference>
<dbReference type="PANTHER" id="PTHR48022:SF91">
    <property type="entry name" value="MAJOR FACILITATOR SUPERFAMILY (MFS) PROFILE DOMAIN-CONTAINING PROTEIN-RELATED"/>
    <property type="match status" value="1"/>
</dbReference>
<reference evidence="9 10" key="1">
    <citation type="submission" date="2013-03" db="EMBL/GenBank/DDBJ databases">
        <title>The Genome Sequence of Cladophialophora psammophila CBS 110553.</title>
        <authorList>
            <consortium name="The Broad Institute Genomics Platform"/>
            <person name="Cuomo C."/>
            <person name="de Hoog S."/>
            <person name="Gorbushina A."/>
            <person name="Walker B."/>
            <person name="Young S.K."/>
            <person name="Zeng Q."/>
            <person name="Gargeya S."/>
            <person name="Fitzgerald M."/>
            <person name="Haas B."/>
            <person name="Abouelleil A."/>
            <person name="Allen A.W."/>
            <person name="Alvarado L."/>
            <person name="Arachchi H.M."/>
            <person name="Berlin A.M."/>
            <person name="Chapman S.B."/>
            <person name="Gainer-Dewar J."/>
            <person name="Goldberg J."/>
            <person name="Griggs A."/>
            <person name="Gujja S."/>
            <person name="Hansen M."/>
            <person name="Howarth C."/>
            <person name="Imamovic A."/>
            <person name="Ireland A."/>
            <person name="Larimer J."/>
            <person name="McCowan C."/>
            <person name="Murphy C."/>
            <person name="Pearson M."/>
            <person name="Poon T.W."/>
            <person name="Priest M."/>
            <person name="Roberts A."/>
            <person name="Saif S."/>
            <person name="Shea T."/>
            <person name="Sisk P."/>
            <person name="Sykes S."/>
            <person name="Wortman J."/>
            <person name="Nusbaum C."/>
            <person name="Birren B."/>
        </authorList>
    </citation>
    <scope>NUCLEOTIDE SEQUENCE [LARGE SCALE GENOMIC DNA]</scope>
    <source>
        <strain evidence="9 10">CBS 110553</strain>
    </source>
</reference>
<keyword evidence="6 7" id="KW-0472">Membrane</keyword>
<dbReference type="EMBL" id="AMGX01000028">
    <property type="protein sequence ID" value="EXJ61481.1"/>
    <property type="molecule type" value="Genomic_DNA"/>
</dbReference>
<evidence type="ECO:0000256" key="7">
    <source>
        <dbReference type="SAM" id="Phobius"/>
    </source>
</evidence>
<evidence type="ECO:0000313" key="10">
    <source>
        <dbReference type="Proteomes" id="UP000019471"/>
    </source>
</evidence>
<dbReference type="Pfam" id="PF00083">
    <property type="entry name" value="Sugar_tr"/>
    <property type="match status" value="1"/>
</dbReference>
<protein>
    <submittedName>
        <fullName evidence="9">MFS transporter, SP family, sugar:H+ symporter</fullName>
    </submittedName>
</protein>
<dbReference type="STRING" id="1182543.W9WAC4"/>
<name>W9WAC4_9EURO</name>